<name>A0A2N3HIA1_9FLAO</name>
<protein>
    <recommendedName>
        <fullName evidence="4">DUF4390 domain-containing protein</fullName>
    </recommendedName>
</protein>
<reference evidence="2 3" key="1">
    <citation type="submission" date="2017-12" db="EMBL/GenBank/DDBJ databases">
        <title>Confluentibacter flavum sp. nov., isolated from the saline lake.</title>
        <authorList>
            <person name="Yu L."/>
        </authorList>
    </citation>
    <scope>NUCLEOTIDE SEQUENCE [LARGE SCALE GENOMIC DNA]</scope>
    <source>
        <strain evidence="2 3">3B</strain>
    </source>
</reference>
<feature type="chain" id="PRO_5014639057" description="DUF4390 domain-containing protein" evidence="1">
    <location>
        <begin position="23"/>
        <end position="193"/>
    </location>
</feature>
<feature type="signal peptide" evidence="1">
    <location>
        <begin position="1"/>
        <end position="22"/>
    </location>
</feature>
<dbReference type="RefSeq" id="WP_106660125.1">
    <property type="nucleotide sequence ID" value="NZ_PJEO01000043.1"/>
</dbReference>
<evidence type="ECO:0000313" key="3">
    <source>
        <dbReference type="Proteomes" id="UP000233435"/>
    </source>
</evidence>
<organism evidence="2 3">
    <name type="scientific">Confluentibacter flavum</name>
    <dbReference type="NCBI Taxonomy" id="1909700"/>
    <lineage>
        <taxon>Bacteria</taxon>
        <taxon>Pseudomonadati</taxon>
        <taxon>Bacteroidota</taxon>
        <taxon>Flavobacteriia</taxon>
        <taxon>Flavobacteriales</taxon>
        <taxon>Flavobacteriaceae</taxon>
        <taxon>Confluentibacter</taxon>
    </lineage>
</organism>
<evidence type="ECO:0008006" key="4">
    <source>
        <dbReference type="Google" id="ProtNLM"/>
    </source>
</evidence>
<accession>A0A2N3HIA1</accession>
<evidence type="ECO:0000313" key="2">
    <source>
        <dbReference type="EMBL" id="PKQ44699.1"/>
    </source>
</evidence>
<proteinExistence type="predicted"/>
<dbReference type="OrthoDB" id="943438at2"/>
<comment type="caution">
    <text evidence="2">The sequence shown here is derived from an EMBL/GenBank/DDBJ whole genome shotgun (WGS) entry which is preliminary data.</text>
</comment>
<dbReference type="AlphaFoldDB" id="A0A2N3HIA1"/>
<dbReference type="Proteomes" id="UP000233435">
    <property type="component" value="Unassembled WGS sequence"/>
</dbReference>
<sequence length="193" mass="22901">MMHKFFYLLLIMACTYSCNLFAQEKFEKESRIKPNDVPVKALVFIDSLNFNNKVKWYKEEGLNRKSIEGKFKHNKVRYSVEFDTLGHVEDIEIEVNWKDLRDSLKDSIFFQLRTDCLKHKIVKVQKQYTGSESQLFSILKADINNLSLTTKYELIVRCRQQNELDLFEYLFNDTGKLISTSKIVFKNSSHLEY</sequence>
<keyword evidence="1" id="KW-0732">Signal</keyword>
<dbReference type="EMBL" id="PJEO01000043">
    <property type="protein sequence ID" value="PKQ44699.1"/>
    <property type="molecule type" value="Genomic_DNA"/>
</dbReference>
<evidence type="ECO:0000256" key="1">
    <source>
        <dbReference type="SAM" id="SignalP"/>
    </source>
</evidence>
<dbReference type="SUPFAM" id="SSF160574">
    <property type="entry name" value="BT0923-like"/>
    <property type="match status" value="1"/>
</dbReference>
<gene>
    <name evidence="2" type="ORF">CSW08_11995</name>
</gene>
<keyword evidence="3" id="KW-1185">Reference proteome</keyword>